<evidence type="ECO:0008006" key="5">
    <source>
        <dbReference type="Google" id="ProtNLM"/>
    </source>
</evidence>
<feature type="compositionally biased region" description="Basic and acidic residues" evidence="1">
    <location>
        <begin position="481"/>
        <end position="491"/>
    </location>
</feature>
<dbReference type="AlphaFoldDB" id="M3AQK3"/>
<dbReference type="HOGENOM" id="CLU_555651_0_0_1"/>
<dbReference type="RefSeq" id="XP_007930352.1">
    <property type="nucleotide sequence ID" value="XM_007932161.1"/>
</dbReference>
<feature type="region of interest" description="Disordered" evidence="1">
    <location>
        <begin position="173"/>
        <end position="224"/>
    </location>
</feature>
<evidence type="ECO:0000256" key="2">
    <source>
        <dbReference type="SAM" id="SignalP"/>
    </source>
</evidence>
<evidence type="ECO:0000313" key="4">
    <source>
        <dbReference type="Proteomes" id="UP000016932"/>
    </source>
</evidence>
<proteinExistence type="predicted"/>
<organism evidence="3 4">
    <name type="scientific">Pseudocercospora fijiensis (strain CIRAD86)</name>
    <name type="common">Black leaf streak disease fungus</name>
    <name type="synonym">Mycosphaerella fijiensis</name>
    <dbReference type="NCBI Taxonomy" id="383855"/>
    <lineage>
        <taxon>Eukaryota</taxon>
        <taxon>Fungi</taxon>
        <taxon>Dikarya</taxon>
        <taxon>Ascomycota</taxon>
        <taxon>Pezizomycotina</taxon>
        <taxon>Dothideomycetes</taxon>
        <taxon>Dothideomycetidae</taxon>
        <taxon>Mycosphaerellales</taxon>
        <taxon>Mycosphaerellaceae</taxon>
        <taxon>Pseudocercospora</taxon>
    </lineage>
</organism>
<dbReference type="EMBL" id="KB446562">
    <property type="protein sequence ID" value="EME79702.1"/>
    <property type="molecule type" value="Genomic_DNA"/>
</dbReference>
<name>M3AQK3_PSEFD</name>
<accession>M3AQK3</accession>
<dbReference type="Proteomes" id="UP000016932">
    <property type="component" value="Unassembled WGS sequence"/>
</dbReference>
<evidence type="ECO:0000313" key="3">
    <source>
        <dbReference type="EMBL" id="EME79702.1"/>
    </source>
</evidence>
<dbReference type="VEuPathDB" id="FungiDB:MYCFIDRAFT_199383"/>
<dbReference type="KEGG" id="pfj:MYCFIDRAFT_199383"/>
<sequence>MQLFSLLPATLLLAAVSAQETTWSCPAASNTNATIAVGDKNYNYNIQCDTHYFGDEVTRFYVQDSNLEACAKSCSEHQEGSAPCKAATVVSMTSTCILRSSVGDIAQRPGLLTAVLESVACVRRFSCFPRQGPHFPVWSAPTRQMREGHQDPPIESIHGISADRAIALHLTTQTSMESRPQQMPLPQPPSRKRTKLSSSNTINPAIPDALHNSASHRPGLVPNPEWSQATWKDHIILAKDQFASSGHIYINKRFTNVELIENCWYEMFCPFCGANNPKREEESFFKSEALKKHMRISHRNDSYAHYPRGIEDSDLVRLTHVLSHDEVKALRSGKMIVKTVRGIRKLRVRSEQTPCAPQNDTNDEEILREAKNAEQCADQKGVEPSRTAVNDVSDEDIMHVINAQRITGSSEYIPRATSRTLEDEPGDKAEHLYVPTFSSFPRASRSDFRDPDANVEESSDVAKKRKRISYSDVEEDEEDIFGDRLADTSPI</sequence>
<reference evidence="3 4" key="1">
    <citation type="journal article" date="2012" name="PLoS Pathog.">
        <title>Diverse lifestyles and strategies of plant pathogenesis encoded in the genomes of eighteen Dothideomycetes fungi.</title>
        <authorList>
            <person name="Ohm R.A."/>
            <person name="Feau N."/>
            <person name="Henrissat B."/>
            <person name="Schoch C.L."/>
            <person name="Horwitz B.A."/>
            <person name="Barry K.W."/>
            <person name="Condon B.J."/>
            <person name="Copeland A.C."/>
            <person name="Dhillon B."/>
            <person name="Glaser F."/>
            <person name="Hesse C.N."/>
            <person name="Kosti I."/>
            <person name="LaButti K."/>
            <person name="Lindquist E.A."/>
            <person name="Lucas S."/>
            <person name="Salamov A.A."/>
            <person name="Bradshaw R.E."/>
            <person name="Ciuffetti L."/>
            <person name="Hamelin R.C."/>
            <person name="Kema G.H.J."/>
            <person name="Lawrence C."/>
            <person name="Scott J.A."/>
            <person name="Spatafora J.W."/>
            <person name="Turgeon B.G."/>
            <person name="de Wit P.J.G.M."/>
            <person name="Zhong S."/>
            <person name="Goodwin S.B."/>
            <person name="Grigoriev I.V."/>
        </authorList>
    </citation>
    <scope>NUCLEOTIDE SEQUENCE [LARGE SCALE GENOMIC DNA]</scope>
    <source>
        <strain evidence="3 4">CIRAD86</strain>
    </source>
</reference>
<feature type="signal peptide" evidence="2">
    <location>
        <begin position="1"/>
        <end position="18"/>
    </location>
</feature>
<feature type="region of interest" description="Disordered" evidence="1">
    <location>
        <begin position="442"/>
        <end position="491"/>
    </location>
</feature>
<protein>
    <recommendedName>
        <fullName evidence="5">Apple domain-containing protein</fullName>
    </recommendedName>
</protein>
<evidence type="ECO:0000256" key="1">
    <source>
        <dbReference type="SAM" id="MobiDB-lite"/>
    </source>
</evidence>
<gene>
    <name evidence="3" type="ORF">MYCFIDRAFT_199383</name>
</gene>
<dbReference type="GeneID" id="19335795"/>
<keyword evidence="4" id="KW-1185">Reference proteome</keyword>
<keyword evidence="2" id="KW-0732">Signal</keyword>
<dbReference type="OrthoDB" id="3625104at2759"/>
<feature type="chain" id="PRO_5004031730" description="Apple domain-containing protein" evidence="2">
    <location>
        <begin position="19"/>
        <end position="491"/>
    </location>
</feature>